<organism evidence="2 3">
    <name type="scientific">Iodobacter arcticus</name>
    <dbReference type="NCBI Taxonomy" id="590593"/>
    <lineage>
        <taxon>Bacteria</taxon>
        <taxon>Pseudomonadati</taxon>
        <taxon>Pseudomonadota</taxon>
        <taxon>Betaproteobacteria</taxon>
        <taxon>Neisseriales</taxon>
        <taxon>Chitinibacteraceae</taxon>
        <taxon>Iodobacter</taxon>
    </lineage>
</organism>
<dbReference type="SUPFAM" id="SSF53474">
    <property type="entry name" value="alpha/beta-Hydrolases"/>
    <property type="match status" value="1"/>
</dbReference>
<evidence type="ECO:0000313" key="2">
    <source>
        <dbReference type="EMBL" id="MFC7418459.1"/>
    </source>
</evidence>
<dbReference type="EMBL" id="JBHTBQ010000002">
    <property type="protein sequence ID" value="MFC7418459.1"/>
    <property type="molecule type" value="Genomic_DNA"/>
</dbReference>
<dbReference type="Gene3D" id="3.40.50.1820">
    <property type="entry name" value="alpha/beta hydrolase"/>
    <property type="match status" value="1"/>
</dbReference>
<keyword evidence="3" id="KW-1185">Reference proteome</keyword>
<keyword evidence="2" id="KW-0378">Hydrolase</keyword>
<dbReference type="InterPro" id="IPR029058">
    <property type="entry name" value="AB_hydrolase_fold"/>
</dbReference>
<feature type="domain" description="Serine aminopeptidase S33" evidence="1">
    <location>
        <begin position="41"/>
        <end position="213"/>
    </location>
</feature>
<dbReference type="InterPro" id="IPR022742">
    <property type="entry name" value="Hydrolase_4"/>
</dbReference>
<sequence>MKTWVLLRGLMRESRHWGEFIPKLQAQYPNDRIITIDWPGNGVLHQEKSLSHIRDMVAHIRQTLAEQHINGPFYVLAISLGAMAAVAWANAFPHEIRACVLINTSLRPINPFYHRLRLQSIPALIGLLFNNVQGKEKIIIELTSTNKPQAALEQWIQFQKQFPISSSNILRQLTAAIRYRAHQPHVPLLLLSGAKDKLVSPACSQTLASKWQVPCRVHTQAGHDLPLDDGDWVLKQIEQYLSGLH</sequence>
<proteinExistence type="predicted"/>
<protein>
    <submittedName>
        <fullName evidence="2">Alpha/beta fold hydrolase</fullName>
    </submittedName>
</protein>
<gene>
    <name evidence="2" type="ORF">ACFQNF_01020</name>
</gene>
<dbReference type="Pfam" id="PF12146">
    <property type="entry name" value="Hydrolase_4"/>
    <property type="match status" value="1"/>
</dbReference>
<evidence type="ECO:0000259" key="1">
    <source>
        <dbReference type="Pfam" id="PF12146"/>
    </source>
</evidence>
<name>A0ABW2QSI9_9NEIS</name>
<dbReference type="PANTHER" id="PTHR46438:SF11">
    <property type="entry name" value="LIPASE-RELATED"/>
    <property type="match status" value="1"/>
</dbReference>
<dbReference type="GO" id="GO:0016787">
    <property type="term" value="F:hydrolase activity"/>
    <property type="evidence" value="ECO:0007669"/>
    <property type="project" value="UniProtKB-KW"/>
</dbReference>
<dbReference type="PANTHER" id="PTHR46438">
    <property type="entry name" value="ALPHA/BETA-HYDROLASES SUPERFAMILY PROTEIN"/>
    <property type="match status" value="1"/>
</dbReference>
<dbReference type="Proteomes" id="UP001596473">
    <property type="component" value="Unassembled WGS sequence"/>
</dbReference>
<evidence type="ECO:0000313" key="3">
    <source>
        <dbReference type="Proteomes" id="UP001596473"/>
    </source>
</evidence>
<accession>A0ABW2QSI9</accession>
<dbReference type="RefSeq" id="WP_380185464.1">
    <property type="nucleotide sequence ID" value="NZ_JBHTBQ010000002.1"/>
</dbReference>
<comment type="caution">
    <text evidence="2">The sequence shown here is derived from an EMBL/GenBank/DDBJ whole genome shotgun (WGS) entry which is preliminary data.</text>
</comment>
<reference evidence="3" key="1">
    <citation type="journal article" date="2019" name="Int. J. Syst. Evol. Microbiol.">
        <title>The Global Catalogue of Microorganisms (GCM) 10K type strain sequencing project: providing services to taxonomists for standard genome sequencing and annotation.</title>
        <authorList>
            <consortium name="The Broad Institute Genomics Platform"/>
            <consortium name="The Broad Institute Genome Sequencing Center for Infectious Disease"/>
            <person name="Wu L."/>
            <person name="Ma J."/>
        </authorList>
    </citation>
    <scope>NUCLEOTIDE SEQUENCE [LARGE SCALE GENOMIC DNA]</scope>
    <source>
        <strain evidence="3">CCUG 62945</strain>
    </source>
</reference>